<proteinExistence type="predicted"/>
<organism evidence="1 2">
    <name type="scientific">Streblomastix strix</name>
    <dbReference type="NCBI Taxonomy" id="222440"/>
    <lineage>
        <taxon>Eukaryota</taxon>
        <taxon>Metamonada</taxon>
        <taxon>Preaxostyla</taxon>
        <taxon>Oxymonadida</taxon>
        <taxon>Streblomastigidae</taxon>
        <taxon>Streblomastix</taxon>
    </lineage>
</organism>
<accession>A0A5J4VR01</accession>
<evidence type="ECO:0000313" key="1">
    <source>
        <dbReference type="EMBL" id="KAA6384789.1"/>
    </source>
</evidence>
<reference evidence="1 2" key="1">
    <citation type="submission" date="2019-03" db="EMBL/GenBank/DDBJ databases">
        <title>Single cell metagenomics reveals metabolic interactions within the superorganism composed of flagellate Streblomastix strix and complex community of Bacteroidetes bacteria on its surface.</title>
        <authorList>
            <person name="Treitli S.C."/>
            <person name="Kolisko M."/>
            <person name="Husnik F."/>
            <person name="Keeling P."/>
            <person name="Hampl V."/>
        </authorList>
    </citation>
    <scope>NUCLEOTIDE SEQUENCE [LARGE SCALE GENOMIC DNA]</scope>
    <source>
        <strain evidence="1">ST1C</strain>
    </source>
</reference>
<dbReference type="EMBL" id="SNRW01005577">
    <property type="protein sequence ID" value="KAA6384789.1"/>
    <property type="molecule type" value="Genomic_DNA"/>
</dbReference>
<dbReference type="Proteomes" id="UP000324800">
    <property type="component" value="Unassembled WGS sequence"/>
</dbReference>
<dbReference type="OrthoDB" id="2096280at2759"/>
<comment type="caution">
    <text evidence="1">The sequence shown here is derived from an EMBL/GenBank/DDBJ whole genome shotgun (WGS) entry which is preliminary data.</text>
</comment>
<gene>
    <name evidence="1" type="ORF">EZS28_019683</name>
</gene>
<evidence type="ECO:0000313" key="2">
    <source>
        <dbReference type="Proteomes" id="UP000324800"/>
    </source>
</evidence>
<feature type="non-terminal residue" evidence="1">
    <location>
        <position position="1"/>
    </location>
</feature>
<name>A0A5J4VR01_9EUKA</name>
<dbReference type="AlphaFoldDB" id="A0A5J4VR01"/>
<sequence>NNYFFVIVVQPEEGPVPEIQERLWRQNVLPGDKDIFWALKGHKMPPPYHTYGIEPPVITDTAASLTVFPSKTTFAEVIDNEKDAKYQSVQQMPLGHSPSLHYKWPGNTGSPDFVFGMPTKGSERAKDLIHLPPGSQDIPNEMHEQYIKTHGDYNPGEQVSRHYNWQGDGEPAKYDRSFGMSTIPYSLLDGQQAKELVQPEPQTTQENSTHVVSSYVDEYNHWNHNPLGGVLPLKARDIKKDDDFVYGQPPNPDPDSVKTLYPHPYMGPDAWKPDEDIGRSMALGRFGNRTVRDCSGDESMRPAGVPSIRTDIPWHRVYSVTDQQNYGDEAGLKTLIHPLPWVELGLSENDFKNPISREKLHSLVMIPTNPFNLSEDEFQMLCNVAESGSLLTIQPDRNQARINNQAFNSTDKAARMLKVVDDRGDNYLSVFAFNEAFMAYELHRIEQQMMAEQMETTQLNMSQQQQRIMEREVPVRRKIINQYGKDAIIIGVEKSITPLNMGKK</sequence>
<protein>
    <submittedName>
        <fullName evidence="1">Uncharacterized protein</fullName>
    </submittedName>
</protein>